<dbReference type="RefSeq" id="WP_149798027.1">
    <property type="nucleotide sequence ID" value="NZ_FNBO01000003.1"/>
</dbReference>
<dbReference type="Pfam" id="PF26263">
    <property type="entry name" value="DUF8067"/>
    <property type="match status" value="1"/>
</dbReference>
<evidence type="ECO:0000313" key="2">
    <source>
        <dbReference type="Proteomes" id="UP000324020"/>
    </source>
</evidence>
<dbReference type="NCBIfam" id="NF041415">
    <property type="entry name" value="halo_CC_star"/>
    <property type="match status" value="1"/>
</dbReference>
<proteinExistence type="predicted"/>
<gene>
    <name evidence="1" type="ORF">SAMN04488067_103162</name>
</gene>
<accession>A0A1G7K1G1</accession>
<reference evidence="1 2" key="1">
    <citation type="submission" date="2016-10" db="EMBL/GenBank/DDBJ databases">
        <authorList>
            <person name="Varghese N."/>
            <person name="Submissions S."/>
        </authorList>
    </citation>
    <scope>NUCLEOTIDE SEQUENCE [LARGE SCALE GENOMIC DNA]</scope>
    <source>
        <strain evidence="1 2">CGMCC 1.3527</strain>
    </source>
</reference>
<dbReference type="InterPro" id="IPR058380">
    <property type="entry name" value="DUF8067"/>
</dbReference>
<name>A0A1G7K1G1_9EURY</name>
<organism evidence="1 2">
    <name type="scientific">Halorubrum xinjiangense</name>
    <dbReference type="NCBI Taxonomy" id="261291"/>
    <lineage>
        <taxon>Archaea</taxon>
        <taxon>Methanobacteriati</taxon>
        <taxon>Methanobacteriota</taxon>
        <taxon>Stenosarchaea group</taxon>
        <taxon>Halobacteria</taxon>
        <taxon>Halobacteriales</taxon>
        <taxon>Haloferacaceae</taxon>
        <taxon>Halorubrum</taxon>
    </lineage>
</organism>
<dbReference type="OrthoDB" id="205545at2157"/>
<evidence type="ECO:0000313" key="1">
    <source>
        <dbReference type="EMBL" id="SDF30990.1"/>
    </source>
</evidence>
<dbReference type="EMBL" id="FNBO01000003">
    <property type="protein sequence ID" value="SDF30990.1"/>
    <property type="molecule type" value="Genomic_DNA"/>
</dbReference>
<dbReference type="Proteomes" id="UP000324020">
    <property type="component" value="Unassembled WGS sequence"/>
</dbReference>
<keyword evidence="2" id="KW-1185">Reference proteome</keyword>
<sequence length="74" mass="7614">MLLSASDQDAGEDGFTDDEVVAAAESLGEELAAAKECSSEFTFTTMVMQCNEAIGDETGIDYGSVCGADDDGCC</sequence>
<protein>
    <submittedName>
        <fullName evidence="1">Uncharacterized protein</fullName>
    </submittedName>
</protein>
<dbReference type="AlphaFoldDB" id="A0A1G7K1G1"/>